<dbReference type="OrthoDB" id="191139at2759"/>
<keyword evidence="4" id="KW-0732">Signal</keyword>
<dbReference type="GO" id="GO:0016491">
    <property type="term" value="F:oxidoreductase activity"/>
    <property type="evidence" value="ECO:0007669"/>
    <property type="project" value="UniProtKB-KW"/>
</dbReference>
<dbReference type="PANTHER" id="PTHR24320:SF236">
    <property type="entry name" value="SHORT-CHAIN DEHYDROGENASE-RELATED"/>
    <property type="match status" value="1"/>
</dbReference>
<evidence type="ECO:0000256" key="4">
    <source>
        <dbReference type="SAM" id="SignalP"/>
    </source>
</evidence>
<sequence length="327" mass="36550">MAFLHELWYSMLIMWRVFFPWGNFTVDQIPDLTGQVMIVTGGNVGIGRETIKALLQHNAKVYMASRSKEKADEAIKHLKEETGKAAIFLELDLSDLSSVRRAAKEFLSKESELHALFNNAGVMVPPIEMVTKDGYDMQFGTNVVGHHLFTQLLVPALVAGKRASPDHHARIITTSSAAAMSGFINWDTLKDGPVRRARSTRAMYAQSKLANAIVARQLAKRYADQGIISMSVDPGSIRTDLQRHAKEEFSTGIKAILLEIVFWALLRPTPFGALTQLWAGTMPEAIHHNGKYLIPTARVGTCRPEAYDDELGARLWDWLEHEVQEKP</sequence>
<accession>A0A2H3JRD4</accession>
<dbReference type="Proteomes" id="UP000218811">
    <property type="component" value="Unassembled WGS sequence"/>
</dbReference>
<proteinExistence type="inferred from homology"/>
<dbReference type="InterPro" id="IPR002347">
    <property type="entry name" value="SDR_fam"/>
</dbReference>
<dbReference type="Gene3D" id="3.40.50.720">
    <property type="entry name" value="NAD(P)-binding Rossmann-like Domain"/>
    <property type="match status" value="1"/>
</dbReference>
<keyword evidence="3" id="KW-0560">Oxidoreductase</keyword>
<dbReference type="EMBL" id="KB468053">
    <property type="protein sequence ID" value="PCH40328.1"/>
    <property type="molecule type" value="Genomic_DNA"/>
</dbReference>
<dbReference type="OMA" id="TLYCATH"/>
<protein>
    <submittedName>
        <fullName evidence="5">NAD(P)-binding protein</fullName>
    </submittedName>
</protein>
<keyword evidence="6" id="KW-1185">Reference proteome</keyword>
<evidence type="ECO:0000313" key="6">
    <source>
        <dbReference type="Proteomes" id="UP000218811"/>
    </source>
</evidence>
<dbReference type="CDD" id="cd05327">
    <property type="entry name" value="retinol-DH_like_SDR_c_like"/>
    <property type="match status" value="1"/>
</dbReference>
<dbReference type="InterPro" id="IPR036291">
    <property type="entry name" value="NAD(P)-bd_dom_sf"/>
</dbReference>
<comment type="similarity">
    <text evidence="1">Belongs to the short-chain dehydrogenases/reductases (SDR) family.</text>
</comment>
<organism evidence="5 6">
    <name type="scientific">Wolfiporia cocos (strain MD-104)</name>
    <name type="common">Brown rot fungus</name>
    <dbReference type="NCBI Taxonomy" id="742152"/>
    <lineage>
        <taxon>Eukaryota</taxon>
        <taxon>Fungi</taxon>
        <taxon>Dikarya</taxon>
        <taxon>Basidiomycota</taxon>
        <taxon>Agaricomycotina</taxon>
        <taxon>Agaricomycetes</taxon>
        <taxon>Polyporales</taxon>
        <taxon>Phaeolaceae</taxon>
        <taxon>Wolfiporia</taxon>
    </lineage>
</organism>
<feature type="chain" id="PRO_5013890946" evidence="4">
    <location>
        <begin position="23"/>
        <end position="327"/>
    </location>
</feature>
<dbReference type="PRINTS" id="PR00081">
    <property type="entry name" value="GDHRDH"/>
</dbReference>
<feature type="signal peptide" evidence="4">
    <location>
        <begin position="1"/>
        <end position="22"/>
    </location>
</feature>
<evidence type="ECO:0000256" key="1">
    <source>
        <dbReference type="ARBA" id="ARBA00006484"/>
    </source>
</evidence>
<name>A0A2H3JRD4_WOLCO</name>
<evidence type="ECO:0000313" key="5">
    <source>
        <dbReference type="EMBL" id="PCH40328.1"/>
    </source>
</evidence>
<dbReference type="PANTHER" id="PTHR24320">
    <property type="entry name" value="RETINOL DEHYDROGENASE"/>
    <property type="match status" value="1"/>
</dbReference>
<evidence type="ECO:0000256" key="2">
    <source>
        <dbReference type="ARBA" id="ARBA00022857"/>
    </source>
</evidence>
<keyword evidence="2" id="KW-0521">NADP</keyword>
<gene>
    <name evidence="5" type="ORF">WOLCODRAFT_136777</name>
</gene>
<dbReference type="SUPFAM" id="SSF51735">
    <property type="entry name" value="NAD(P)-binding Rossmann-fold domains"/>
    <property type="match status" value="1"/>
</dbReference>
<dbReference type="Pfam" id="PF00106">
    <property type="entry name" value="adh_short"/>
    <property type="match status" value="1"/>
</dbReference>
<dbReference type="STRING" id="742152.A0A2H3JRD4"/>
<evidence type="ECO:0000256" key="3">
    <source>
        <dbReference type="ARBA" id="ARBA00023002"/>
    </source>
</evidence>
<dbReference type="AlphaFoldDB" id="A0A2H3JRD4"/>
<reference evidence="5 6" key="1">
    <citation type="journal article" date="2012" name="Science">
        <title>The Paleozoic origin of enzymatic lignin decomposition reconstructed from 31 fungal genomes.</title>
        <authorList>
            <person name="Floudas D."/>
            <person name="Binder M."/>
            <person name="Riley R."/>
            <person name="Barry K."/>
            <person name="Blanchette R.A."/>
            <person name="Henrissat B."/>
            <person name="Martinez A.T."/>
            <person name="Otillar R."/>
            <person name="Spatafora J.W."/>
            <person name="Yadav J.S."/>
            <person name="Aerts A."/>
            <person name="Benoit I."/>
            <person name="Boyd A."/>
            <person name="Carlson A."/>
            <person name="Copeland A."/>
            <person name="Coutinho P.M."/>
            <person name="de Vries R.P."/>
            <person name="Ferreira P."/>
            <person name="Findley K."/>
            <person name="Foster B."/>
            <person name="Gaskell J."/>
            <person name="Glotzer D."/>
            <person name="Gorecki P."/>
            <person name="Heitman J."/>
            <person name="Hesse C."/>
            <person name="Hori C."/>
            <person name="Igarashi K."/>
            <person name="Jurgens J.A."/>
            <person name="Kallen N."/>
            <person name="Kersten P."/>
            <person name="Kohler A."/>
            <person name="Kuees U."/>
            <person name="Kumar T.K.A."/>
            <person name="Kuo A."/>
            <person name="LaButti K."/>
            <person name="Larrondo L.F."/>
            <person name="Lindquist E."/>
            <person name="Ling A."/>
            <person name="Lombard V."/>
            <person name="Lucas S."/>
            <person name="Lundell T."/>
            <person name="Martin R."/>
            <person name="McLaughlin D.J."/>
            <person name="Morgenstern I."/>
            <person name="Morin E."/>
            <person name="Murat C."/>
            <person name="Nagy L.G."/>
            <person name="Nolan M."/>
            <person name="Ohm R.A."/>
            <person name="Patyshakuliyeva A."/>
            <person name="Rokas A."/>
            <person name="Ruiz-Duenas F.J."/>
            <person name="Sabat G."/>
            <person name="Salamov A."/>
            <person name="Samejima M."/>
            <person name="Schmutz J."/>
            <person name="Slot J.C."/>
            <person name="St John F."/>
            <person name="Stenlid J."/>
            <person name="Sun H."/>
            <person name="Sun S."/>
            <person name="Syed K."/>
            <person name="Tsang A."/>
            <person name="Wiebenga A."/>
            <person name="Young D."/>
            <person name="Pisabarro A."/>
            <person name="Eastwood D.C."/>
            <person name="Martin F."/>
            <person name="Cullen D."/>
            <person name="Grigoriev I.V."/>
            <person name="Hibbett D.S."/>
        </authorList>
    </citation>
    <scope>NUCLEOTIDE SEQUENCE [LARGE SCALE GENOMIC DNA]</scope>
    <source>
        <strain evidence="5 6">MD-104</strain>
    </source>
</reference>